<dbReference type="AlphaFoldDB" id="A0A1G2B3S6"/>
<dbReference type="NCBIfam" id="TIGR00099">
    <property type="entry name" value="Cof-subfamily"/>
    <property type="match status" value="1"/>
</dbReference>
<reference evidence="1 2" key="1">
    <citation type="journal article" date="2016" name="Nat. Commun.">
        <title>Thousands of microbial genomes shed light on interconnected biogeochemical processes in an aquifer system.</title>
        <authorList>
            <person name="Anantharaman K."/>
            <person name="Brown C.T."/>
            <person name="Hug L.A."/>
            <person name="Sharon I."/>
            <person name="Castelle C.J."/>
            <person name="Probst A.J."/>
            <person name="Thomas B.C."/>
            <person name="Singh A."/>
            <person name="Wilkins M.J."/>
            <person name="Karaoz U."/>
            <person name="Brodie E.L."/>
            <person name="Williams K.H."/>
            <person name="Hubbard S.S."/>
            <person name="Banfield J.F."/>
        </authorList>
    </citation>
    <scope>NUCLEOTIDE SEQUENCE [LARGE SCALE GENOMIC DNA]</scope>
</reference>
<dbReference type="GO" id="GO:0005829">
    <property type="term" value="C:cytosol"/>
    <property type="evidence" value="ECO:0007669"/>
    <property type="project" value="TreeGrafter"/>
</dbReference>
<dbReference type="GO" id="GO:0016791">
    <property type="term" value="F:phosphatase activity"/>
    <property type="evidence" value="ECO:0007669"/>
    <property type="project" value="UniProtKB-ARBA"/>
</dbReference>
<dbReference type="STRING" id="1798543.A2898_04825"/>
<dbReference type="Gene3D" id="3.30.1240.10">
    <property type="match status" value="1"/>
</dbReference>
<dbReference type="PANTHER" id="PTHR10000:SF8">
    <property type="entry name" value="HAD SUPERFAMILY HYDROLASE-LIKE, TYPE 3"/>
    <property type="match status" value="1"/>
</dbReference>
<dbReference type="InterPro" id="IPR036412">
    <property type="entry name" value="HAD-like_sf"/>
</dbReference>
<dbReference type="InterPro" id="IPR023214">
    <property type="entry name" value="HAD_sf"/>
</dbReference>
<protein>
    <submittedName>
        <fullName evidence="1">Uncharacterized protein</fullName>
    </submittedName>
</protein>
<dbReference type="GO" id="GO:0000287">
    <property type="term" value="F:magnesium ion binding"/>
    <property type="evidence" value="ECO:0007669"/>
    <property type="project" value="TreeGrafter"/>
</dbReference>
<accession>A0A1G2B3S6</accession>
<dbReference type="Gene3D" id="3.40.50.1000">
    <property type="entry name" value="HAD superfamily/HAD-like"/>
    <property type="match status" value="1"/>
</dbReference>
<dbReference type="InterPro" id="IPR006379">
    <property type="entry name" value="HAD-SF_hydro_IIB"/>
</dbReference>
<dbReference type="SFLD" id="SFLDG01140">
    <property type="entry name" value="C2.B:_Phosphomannomutase_and_P"/>
    <property type="match status" value="1"/>
</dbReference>
<name>A0A1G2B3S6_9BACT</name>
<proteinExistence type="predicted"/>
<gene>
    <name evidence="1" type="ORF">A2898_04825</name>
</gene>
<dbReference type="Pfam" id="PF08282">
    <property type="entry name" value="Hydrolase_3"/>
    <property type="match status" value="1"/>
</dbReference>
<organism evidence="1 2">
    <name type="scientific">Candidatus Kerfeldbacteria bacterium RIFCSPLOWO2_01_FULL_48_11</name>
    <dbReference type="NCBI Taxonomy" id="1798543"/>
    <lineage>
        <taxon>Bacteria</taxon>
        <taxon>Candidatus Kerfeldiibacteriota</taxon>
    </lineage>
</organism>
<evidence type="ECO:0000313" key="2">
    <source>
        <dbReference type="Proteomes" id="UP000179164"/>
    </source>
</evidence>
<dbReference type="Proteomes" id="UP000179164">
    <property type="component" value="Unassembled WGS sequence"/>
</dbReference>
<dbReference type="SFLD" id="SFLDS00003">
    <property type="entry name" value="Haloacid_Dehalogenase"/>
    <property type="match status" value="1"/>
</dbReference>
<sequence length="276" mass="31716">MFSTNRQDFSKLLVIDLDDTLIGIGHRISQKNVSAVRRAARQGVAVTIATGRTFQTTQPFAKQLGIRLPLICYHGALVRTEHKVYIERMLPEFFIRSLIAFASRHKVQVCFYVSHHNIIYFNRPLDAFAKEYLNKIERVREITLVDFSTYTLPRTPIKCMMIGPEDKIARLEKLARKRWRTEMYITRSRPTLLEFLNNDISKGKAVEFIAKKFHIQPRNVVVIGDSYNDISMFRVAGTSIAVKNAPHEVEQAADHVVASWNHDGVAEAVEKFVVER</sequence>
<evidence type="ECO:0000313" key="1">
    <source>
        <dbReference type="EMBL" id="OGY82877.1"/>
    </source>
</evidence>
<dbReference type="NCBIfam" id="TIGR01484">
    <property type="entry name" value="HAD-SF-IIB"/>
    <property type="match status" value="1"/>
</dbReference>
<dbReference type="SUPFAM" id="SSF56784">
    <property type="entry name" value="HAD-like"/>
    <property type="match status" value="1"/>
</dbReference>
<dbReference type="PANTHER" id="PTHR10000">
    <property type="entry name" value="PHOSPHOSERINE PHOSPHATASE"/>
    <property type="match status" value="1"/>
</dbReference>
<dbReference type="EMBL" id="MHKE01000017">
    <property type="protein sequence ID" value="OGY82877.1"/>
    <property type="molecule type" value="Genomic_DNA"/>
</dbReference>
<comment type="caution">
    <text evidence="1">The sequence shown here is derived from an EMBL/GenBank/DDBJ whole genome shotgun (WGS) entry which is preliminary data.</text>
</comment>
<dbReference type="CDD" id="cd07516">
    <property type="entry name" value="HAD_Pase"/>
    <property type="match status" value="1"/>
</dbReference>
<dbReference type="InterPro" id="IPR000150">
    <property type="entry name" value="Cof"/>
</dbReference>